<dbReference type="EC" id="5.99.1.2" evidence="2"/>
<dbReference type="InterPro" id="IPR044044">
    <property type="entry name" value="DUF5679"/>
</dbReference>
<evidence type="ECO:0000259" key="1">
    <source>
        <dbReference type="Pfam" id="PF18930"/>
    </source>
</evidence>
<dbReference type="Pfam" id="PF18930">
    <property type="entry name" value="DUF5679"/>
    <property type="match status" value="1"/>
</dbReference>
<evidence type="ECO:0000313" key="2">
    <source>
        <dbReference type="EMBL" id="AIE90741.1"/>
    </source>
</evidence>
<organism evidence="2">
    <name type="scientific">uncultured marine thaumarchaeote AD1000_06_A03</name>
    <dbReference type="NCBI Taxonomy" id="1455884"/>
    <lineage>
        <taxon>Archaea</taxon>
        <taxon>Nitrososphaerota</taxon>
        <taxon>environmental samples</taxon>
    </lineage>
</organism>
<protein>
    <submittedName>
        <fullName evidence="2">DNA topoisomerase I (TopA)</fullName>
        <ecNumber evidence="2">5.99.1.2</ecNumber>
    </submittedName>
</protein>
<keyword evidence="2" id="KW-0413">Isomerase</keyword>
<sequence>MVEAYCVKCRTKREMNDPQSITMKNGKPATQGICPECGTKLFRIGKTPTN</sequence>
<dbReference type="GO" id="GO:0016853">
    <property type="term" value="F:isomerase activity"/>
    <property type="evidence" value="ECO:0007669"/>
    <property type="project" value="UniProtKB-KW"/>
</dbReference>
<feature type="domain" description="DUF5679" evidence="1">
    <location>
        <begin position="5"/>
        <end position="44"/>
    </location>
</feature>
<name>A0A075FML4_9ARCH</name>
<proteinExistence type="predicted"/>
<dbReference type="EMBL" id="KF900317">
    <property type="protein sequence ID" value="AIE90741.1"/>
    <property type="molecule type" value="Genomic_DNA"/>
</dbReference>
<gene>
    <name evidence="2" type="primary">topA</name>
</gene>
<accession>A0A075FML4</accession>
<reference evidence="2" key="1">
    <citation type="journal article" date="2014" name="Genome Biol. Evol.">
        <title>Pangenome evidence for extensive interdomain horizontal transfer affecting lineage core and shell genes in uncultured planktonic thaumarchaeota and euryarchaeota.</title>
        <authorList>
            <person name="Deschamps P."/>
            <person name="Zivanovic Y."/>
            <person name="Moreira D."/>
            <person name="Rodriguez-Valera F."/>
            <person name="Lopez-Garcia P."/>
        </authorList>
    </citation>
    <scope>NUCLEOTIDE SEQUENCE</scope>
</reference>
<dbReference type="AlphaFoldDB" id="A0A075FML4"/>